<dbReference type="SUPFAM" id="SSF53474">
    <property type="entry name" value="alpha/beta-Hydrolases"/>
    <property type="match status" value="1"/>
</dbReference>
<name>A0A3P7J717_STRVU</name>
<dbReference type="EMBL" id="UYYB01096850">
    <property type="protein sequence ID" value="VDM76363.1"/>
    <property type="molecule type" value="Genomic_DNA"/>
</dbReference>
<dbReference type="OrthoDB" id="5866690at2759"/>
<dbReference type="AlphaFoldDB" id="A0A3P7J717"/>
<feature type="signal peptide" evidence="1">
    <location>
        <begin position="1"/>
        <end position="15"/>
    </location>
</feature>
<organism evidence="3 4">
    <name type="scientific">Strongylus vulgaris</name>
    <name type="common">Blood worm</name>
    <dbReference type="NCBI Taxonomy" id="40348"/>
    <lineage>
        <taxon>Eukaryota</taxon>
        <taxon>Metazoa</taxon>
        <taxon>Ecdysozoa</taxon>
        <taxon>Nematoda</taxon>
        <taxon>Chromadorea</taxon>
        <taxon>Rhabditida</taxon>
        <taxon>Rhabditina</taxon>
        <taxon>Rhabditomorpha</taxon>
        <taxon>Strongyloidea</taxon>
        <taxon>Strongylidae</taxon>
        <taxon>Strongylus</taxon>
    </lineage>
</organism>
<feature type="chain" id="PRO_5018161562" description="Fungal lipase-type domain-containing protein" evidence="1">
    <location>
        <begin position="16"/>
        <end position="233"/>
    </location>
</feature>
<evidence type="ECO:0000313" key="3">
    <source>
        <dbReference type="EMBL" id="VDM76363.1"/>
    </source>
</evidence>
<sequence length="233" mass="26131">MITLVFLSGIIATYAQWGYTDDFARNKIFPLSAAAYSENPKDCVGKVASEANTIRNVTVKCDDRNTCSGYTAVLPSQKAIVLSFRGTKTKLQLLEITRITLGLKRWRWYVGNKYLGQVGKYFYDAFHAIWSHGMHEHLRELLEKYPEYMIWITGHSLGGSLASLAASHIVASELADGNRIKLVTFGQPRTGDETFVNYLSKQVYYRNGMGPSPQDFTVCDGGRNYSLQICTPC</sequence>
<dbReference type="InterPro" id="IPR029058">
    <property type="entry name" value="AB_hydrolase_fold"/>
</dbReference>
<accession>A0A3P7J717</accession>
<keyword evidence="4" id="KW-1185">Reference proteome</keyword>
<dbReference type="Gene3D" id="3.40.50.1820">
    <property type="entry name" value="alpha/beta hydrolase"/>
    <property type="match status" value="1"/>
</dbReference>
<protein>
    <recommendedName>
        <fullName evidence="2">Fungal lipase-type domain-containing protein</fullName>
    </recommendedName>
</protein>
<dbReference type="GO" id="GO:0006629">
    <property type="term" value="P:lipid metabolic process"/>
    <property type="evidence" value="ECO:0007669"/>
    <property type="project" value="InterPro"/>
</dbReference>
<dbReference type="CDD" id="cd00519">
    <property type="entry name" value="Lipase_3"/>
    <property type="match status" value="1"/>
</dbReference>
<evidence type="ECO:0000256" key="1">
    <source>
        <dbReference type="SAM" id="SignalP"/>
    </source>
</evidence>
<keyword evidence="1" id="KW-0732">Signal</keyword>
<feature type="domain" description="Fungal lipase-type" evidence="2">
    <location>
        <begin position="81"/>
        <end position="205"/>
    </location>
</feature>
<reference evidence="3 4" key="1">
    <citation type="submission" date="2018-11" db="EMBL/GenBank/DDBJ databases">
        <authorList>
            <consortium name="Pathogen Informatics"/>
        </authorList>
    </citation>
    <scope>NUCLEOTIDE SEQUENCE [LARGE SCALE GENOMIC DNA]</scope>
</reference>
<gene>
    <name evidence="3" type="ORF">SVUK_LOCUS11361</name>
</gene>
<evidence type="ECO:0000313" key="4">
    <source>
        <dbReference type="Proteomes" id="UP000270094"/>
    </source>
</evidence>
<dbReference type="PANTHER" id="PTHR45908">
    <property type="entry name" value="PROTEIN CBG11750-RELATED"/>
    <property type="match status" value="1"/>
</dbReference>
<dbReference type="Proteomes" id="UP000270094">
    <property type="component" value="Unassembled WGS sequence"/>
</dbReference>
<proteinExistence type="predicted"/>
<evidence type="ECO:0000259" key="2">
    <source>
        <dbReference type="Pfam" id="PF01764"/>
    </source>
</evidence>
<dbReference type="Pfam" id="PF01764">
    <property type="entry name" value="Lipase_3"/>
    <property type="match status" value="1"/>
</dbReference>
<dbReference type="InterPro" id="IPR002921">
    <property type="entry name" value="Fungal_lipase-type"/>
</dbReference>